<protein>
    <recommendedName>
        <fullName evidence="3">Peptidase C14 caspase domain-containing protein</fullName>
    </recommendedName>
</protein>
<gene>
    <name evidence="4" type="ORF">DAEQUDRAFT_277096</name>
</gene>
<reference evidence="4 5" key="1">
    <citation type="journal article" date="2016" name="Mol. Biol. Evol.">
        <title>Comparative Genomics of Early-Diverging Mushroom-Forming Fungi Provides Insights into the Origins of Lignocellulose Decay Capabilities.</title>
        <authorList>
            <person name="Nagy L.G."/>
            <person name="Riley R."/>
            <person name="Tritt A."/>
            <person name="Adam C."/>
            <person name="Daum C."/>
            <person name="Floudas D."/>
            <person name="Sun H."/>
            <person name="Yadav J.S."/>
            <person name="Pangilinan J."/>
            <person name="Larsson K.H."/>
            <person name="Matsuura K."/>
            <person name="Barry K."/>
            <person name="Labutti K."/>
            <person name="Kuo R."/>
            <person name="Ohm R.A."/>
            <person name="Bhattacharya S.S."/>
            <person name="Shirouzu T."/>
            <person name="Yoshinaga Y."/>
            <person name="Martin F.M."/>
            <person name="Grigoriev I.V."/>
            <person name="Hibbett D.S."/>
        </authorList>
    </citation>
    <scope>NUCLEOTIDE SEQUENCE [LARGE SCALE GENOMIC DNA]</scope>
    <source>
        <strain evidence="4 5">L-15889</strain>
    </source>
</reference>
<evidence type="ECO:0000256" key="1">
    <source>
        <dbReference type="ARBA" id="ARBA00009005"/>
    </source>
</evidence>
<dbReference type="InterPro" id="IPR050452">
    <property type="entry name" value="Metacaspase"/>
</dbReference>
<dbReference type="GO" id="GO:0004197">
    <property type="term" value="F:cysteine-type endopeptidase activity"/>
    <property type="evidence" value="ECO:0007669"/>
    <property type="project" value="InterPro"/>
</dbReference>
<dbReference type="PANTHER" id="PTHR48104:SF30">
    <property type="entry name" value="METACASPASE-1"/>
    <property type="match status" value="1"/>
</dbReference>
<feature type="region of interest" description="Disordered" evidence="2">
    <location>
        <begin position="250"/>
        <end position="300"/>
    </location>
</feature>
<evidence type="ECO:0000259" key="3">
    <source>
        <dbReference type="Pfam" id="PF00656"/>
    </source>
</evidence>
<dbReference type="Gene3D" id="3.40.50.12660">
    <property type="match status" value="1"/>
</dbReference>
<dbReference type="EMBL" id="KV429060">
    <property type="protein sequence ID" value="KZT69122.1"/>
    <property type="molecule type" value="Genomic_DNA"/>
</dbReference>
<evidence type="ECO:0000256" key="2">
    <source>
        <dbReference type="SAM" id="MobiDB-lite"/>
    </source>
</evidence>
<dbReference type="AlphaFoldDB" id="A0A165Q7Q2"/>
<sequence>MKIGPKLGSKVLHRPRLTLPVTPETPESARPCRKKALLIGINYSTAESALNTNCVELEGPHKDALGMRDLLIDIFGYKEEDVVVMVDMEGVDQRRKPTRRNMIRELRTLVRGAQPGDHFVFLYSGHSDQIPCREHTEDDGFDEVLLPMDSDGVSKNQLIVDNDLRKWLVDPLPPGAQLMAILDACHSGTLLDLDHYDCNKVYFPWVSLGSRDAKTLHIDVVRKLDTFAPVLQQRTAPAALLDSLSTLTSPRSLRSPLSRLSPSSKSASKSVRPSRSLHHRPQKRSEQDQNSDVRHGSALLRRRTTMSVSMAAWAVEKTKGAAADVLKQIVPAAICMSPVSLRKCDGECSVGAVMGVPRVISLAACGDSQITWEHKKWQSMTQDFIQELRDNPRPRLHDLVTKLGHSRYGVSQQLHGAAKKQWKAIKEGKPQSILLDRVNFQDVQIGSQEKLVS</sequence>
<dbReference type="Proteomes" id="UP000076727">
    <property type="component" value="Unassembled WGS sequence"/>
</dbReference>
<dbReference type="Pfam" id="PF00656">
    <property type="entry name" value="Peptidase_C14"/>
    <property type="match status" value="1"/>
</dbReference>
<comment type="similarity">
    <text evidence="1">Belongs to the peptidase C14B family.</text>
</comment>
<feature type="compositionally biased region" description="Low complexity" evidence="2">
    <location>
        <begin position="250"/>
        <end position="274"/>
    </location>
</feature>
<evidence type="ECO:0000313" key="5">
    <source>
        <dbReference type="Proteomes" id="UP000076727"/>
    </source>
</evidence>
<dbReference type="GO" id="GO:0006508">
    <property type="term" value="P:proteolysis"/>
    <property type="evidence" value="ECO:0007669"/>
    <property type="project" value="InterPro"/>
</dbReference>
<dbReference type="PANTHER" id="PTHR48104">
    <property type="entry name" value="METACASPASE-4"/>
    <property type="match status" value="1"/>
</dbReference>
<accession>A0A165Q7Q2</accession>
<keyword evidence="5" id="KW-1185">Reference proteome</keyword>
<dbReference type="GO" id="GO:0005737">
    <property type="term" value="C:cytoplasm"/>
    <property type="evidence" value="ECO:0007669"/>
    <property type="project" value="TreeGrafter"/>
</dbReference>
<feature type="domain" description="Peptidase C14 caspase" evidence="3">
    <location>
        <begin position="33"/>
        <end position="404"/>
    </location>
</feature>
<name>A0A165Q7Q2_9APHY</name>
<proteinExistence type="inferred from homology"/>
<dbReference type="OrthoDB" id="3223806at2759"/>
<organism evidence="4 5">
    <name type="scientific">Daedalea quercina L-15889</name>
    <dbReference type="NCBI Taxonomy" id="1314783"/>
    <lineage>
        <taxon>Eukaryota</taxon>
        <taxon>Fungi</taxon>
        <taxon>Dikarya</taxon>
        <taxon>Basidiomycota</taxon>
        <taxon>Agaricomycotina</taxon>
        <taxon>Agaricomycetes</taxon>
        <taxon>Polyporales</taxon>
        <taxon>Fomitopsis</taxon>
    </lineage>
</organism>
<evidence type="ECO:0000313" key="4">
    <source>
        <dbReference type="EMBL" id="KZT69122.1"/>
    </source>
</evidence>
<feature type="compositionally biased region" description="Basic and acidic residues" evidence="2">
    <location>
        <begin position="283"/>
        <end position="295"/>
    </location>
</feature>
<dbReference type="InterPro" id="IPR011600">
    <property type="entry name" value="Pept_C14_caspase"/>
</dbReference>